<dbReference type="CDD" id="cd06558">
    <property type="entry name" value="crotonase-like"/>
    <property type="match status" value="1"/>
</dbReference>
<dbReference type="EMBL" id="BAABJP010000062">
    <property type="protein sequence ID" value="GAA5174338.1"/>
    <property type="molecule type" value="Genomic_DNA"/>
</dbReference>
<accession>A0ABP9RBL5</accession>
<evidence type="ECO:0000313" key="3">
    <source>
        <dbReference type="EMBL" id="GAA5174338.1"/>
    </source>
</evidence>
<organism evidence="3 4">
    <name type="scientific">Pseudonocardia eucalypti</name>
    <dbReference type="NCBI Taxonomy" id="648755"/>
    <lineage>
        <taxon>Bacteria</taxon>
        <taxon>Bacillati</taxon>
        <taxon>Actinomycetota</taxon>
        <taxon>Actinomycetes</taxon>
        <taxon>Pseudonocardiales</taxon>
        <taxon>Pseudonocardiaceae</taxon>
        <taxon>Pseudonocardia</taxon>
    </lineage>
</organism>
<name>A0ABP9RBL5_9PSEU</name>
<dbReference type="Proteomes" id="UP001428817">
    <property type="component" value="Unassembled WGS sequence"/>
</dbReference>
<dbReference type="PROSITE" id="PS00166">
    <property type="entry name" value="ENOYL_COA_HYDRATASE"/>
    <property type="match status" value="1"/>
</dbReference>
<sequence>METLTIEERAPGVVALTLHRPEALNALNDLMFAELAAAAAELAKRADVRAVLLAGAGTGFCAGYDLAEATELPRRTLGELYRLQDLAVGAIRAVYDLPKPVIAAVHGPAAGGGLSLALAADIRLAGESARFQAVFVRLGLSGGDLGASWLLPRLVGPGMAAEVLYTGRPIDAEEAVRIGLANRSVPDEQLLDRATELAAGIARNEPLGVELTKRSLRANLDSPSFASALELESRAQVGLLREPATQEAMAGIRRRWSDRRAGDGR</sequence>
<comment type="caution">
    <text evidence="3">The sequence shown here is derived from an EMBL/GenBank/DDBJ whole genome shotgun (WGS) entry which is preliminary data.</text>
</comment>
<dbReference type="InterPro" id="IPR029045">
    <property type="entry name" value="ClpP/crotonase-like_dom_sf"/>
</dbReference>
<dbReference type="Gene3D" id="1.10.12.10">
    <property type="entry name" value="Lyase 2-enoyl-coa Hydratase, Chain A, domain 2"/>
    <property type="match status" value="1"/>
</dbReference>
<evidence type="ECO:0000256" key="1">
    <source>
        <dbReference type="ARBA" id="ARBA00005254"/>
    </source>
</evidence>
<dbReference type="SUPFAM" id="SSF52096">
    <property type="entry name" value="ClpP/crotonase"/>
    <property type="match status" value="1"/>
</dbReference>
<dbReference type="RefSeq" id="WP_221498176.1">
    <property type="nucleotide sequence ID" value="NZ_BAABJP010000062.1"/>
</dbReference>
<keyword evidence="4" id="KW-1185">Reference proteome</keyword>
<proteinExistence type="inferred from homology"/>
<dbReference type="PANTHER" id="PTHR43802">
    <property type="entry name" value="ENOYL-COA HYDRATASE"/>
    <property type="match status" value="1"/>
</dbReference>
<dbReference type="PANTHER" id="PTHR43802:SF1">
    <property type="entry name" value="IP11341P-RELATED"/>
    <property type="match status" value="1"/>
</dbReference>
<dbReference type="InterPro" id="IPR001753">
    <property type="entry name" value="Enoyl-CoA_hydra/iso"/>
</dbReference>
<evidence type="ECO:0000313" key="4">
    <source>
        <dbReference type="Proteomes" id="UP001428817"/>
    </source>
</evidence>
<dbReference type="Gene3D" id="3.90.226.10">
    <property type="entry name" value="2-enoyl-CoA Hydratase, Chain A, domain 1"/>
    <property type="match status" value="1"/>
</dbReference>
<dbReference type="Pfam" id="PF00378">
    <property type="entry name" value="ECH_1"/>
    <property type="match status" value="1"/>
</dbReference>
<evidence type="ECO:0000256" key="2">
    <source>
        <dbReference type="RuleBase" id="RU003707"/>
    </source>
</evidence>
<comment type="similarity">
    <text evidence="1 2">Belongs to the enoyl-CoA hydratase/isomerase family.</text>
</comment>
<dbReference type="InterPro" id="IPR018376">
    <property type="entry name" value="Enoyl-CoA_hyd/isom_CS"/>
</dbReference>
<reference evidence="4" key="1">
    <citation type="journal article" date="2019" name="Int. J. Syst. Evol. Microbiol.">
        <title>The Global Catalogue of Microorganisms (GCM) 10K type strain sequencing project: providing services to taxonomists for standard genome sequencing and annotation.</title>
        <authorList>
            <consortium name="The Broad Institute Genomics Platform"/>
            <consortium name="The Broad Institute Genome Sequencing Center for Infectious Disease"/>
            <person name="Wu L."/>
            <person name="Ma J."/>
        </authorList>
    </citation>
    <scope>NUCLEOTIDE SEQUENCE [LARGE SCALE GENOMIC DNA]</scope>
    <source>
        <strain evidence="4">JCM 18303</strain>
    </source>
</reference>
<protein>
    <submittedName>
        <fullName evidence="3">Enoyl-CoA hydratase</fullName>
    </submittedName>
</protein>
<gene>
    <name evidence="3" type="ORF">GCM10023321_77930</name>
</gene>
<dbReference type="InterPro" id="IPR014748">
    <property type="entry name" value="Enoyl-CoA_hydra_C"/>
</dbReference>